<gene>
    <name evidence="11" type="ORF">BB559_005034</name>
</gene>
<dbReference type="Gene3D" id="1.10.1520.10">
    <property type="entry name" value="Ribonuclease III domain"/>
    <property type="match status" value="2"/>
</dbReference>
<dbReference type="InterPro" id="IPR000999">
    <property type="entry name" value="RNase_III_dom"/>
</dbReference>
<dbReference type="STRING" id="61424.A0A2T9YB34"/>
<comment type="subcellular location">
    <subcellularLocation>
        <location evidence="1">Mitochondrion</location>
    </subcellularLocation>
</comment>
<keyword evidence="2 8" id="KW-0694">RNA-binding</keyword>
<dbReference type="CDD" id="cd00593">
    <property type="entry name" value="RIBOc"/>
    <property type="match status" value="1"/>
</dbReference>
<protein>
    <recommendedName>
        <fullName evidence="7">Large ribosomal subunit protein mL44</fullName>
    </recommendedName>
</protein>
<feature type="domain" description="DRBM" evidence="9">
    <location>
        <begin position="176"/>
        <end position="246"/>
    </location>
</feature>
<sequence length="278" mass="31458">MFGKIQQKNLKVENRTAPFTYQGINAFQSRLSIQFNNPEILETALTHKSHKNHIQSNEKLEWLGKRAINLYVGEYIDAKYPNLPTDMLQSLSQYFFGTHALSSLAKSFGMQYLVRWEAPLSLEDSRVGESKVLGKSIQALVGAIYKDQGRDCAKEFIHKHILSQPVDPVVIMNFDQPKRMLVALAKRKNLERPVSRLLKETGRFTTSPVFIVGMFSGVSKIGEGFGSSIKMAEFRAAKDALTRYYGKEEKDFILPSITDSDTNAEFQPNPLKDTPAYL</sequence>
<evidence type="ECO:0000256" key="3">
    <source>
        <dbReference type="ARBA" id="ARBA00022980"/>
    </source>
</evidence>
<dbReference type="CDD" id="cd19873">
    <property type="entry name" value="DSRM_MRPL3_like"/>
    <property type="match status" value="1"/>
</dbReference>
<comment type="caution">
    <text evidence="11">The sequence shown here is derived from an EMBL/GenBank/DDBJ whole genome shotgun (WGS) entry which is preliminary data.</text>
</comment>
<dbReference type="PROSITE" id="PS50137">
    <property type="entry name" value="DS_RBD"/>
    <property type="match status" value="1"/>
</dbReference>
<dbReference type="InterPro" id="IPR014720">
    <property type="entry name" value="dsRBD_dom"/>
</dbReference>
<reference evidence="11 12" key="1">
    <citation type="journal article" date="2018" name="MBio">
        <title>Comparative Genomics Reveals the Core Gene Toolbox for the Fungus-Insect Symbiosis.</title>
        <authorList>
            <person name="Wang Y."/>
            <person name="Stata M."/>
            <person name="Wang W."/>
            <person name="Stajich J.E."/>
            <person name="White M.M."/>
            <person name="Moncalvo J.M."/>
        </authorList>
    </citation>
    <scope>NUCLEOTIDE SEQUENCE [LARGE SCALE GENOMIC DNA]</scope>
    <source>
        <strain evidence="11 12">AUS-77-4</strain>
    </source>
</reference>
<organism evidence="11 12">
    <name type="scientific">Furculomyces boomerangus</name>
    <dbReference type="NCBI Taxonomy" id="61424"/>
    <lineage>
        <taxon>Eukaryota</taxon>
        <taxon>Fungi</taxon>
        <taxon>Fungi incertae sedis</taxon>
        <taxon>Zoopagomycota</taxon>
        <taxon>Kickxellomycotina</taxon>
        <taxon>Harpellomycetes</taxon>
        <taxon>Harpellales</taxon>
        <taxon>Harpellaceae</taxon>
        <taxon>Furculomyces</taxon>
    </lineage>
</organism>
<evidence type="ECO:0000256" key="4">
    <source>
        <dbReference type="ARBA" id="ARBA00023128"/>
    </source>
</evidence>
<keyword evidence="3" id="KW-0689">Ribosomal protein</keyword>
<dbReference type="GO" id="GO:0004525">
    <property type="term" value="F:ribonuclease III activity"/>
    <property type="evidence" value="ECO:0007669"/>
    <property type="project" value="InterPro"/>
</dbReference>
<comment type="similarity">
    <text evidence="6">Belongs to the ribonuclease III family. Mitochondrion-specific ribosomal protein mL44 subfamily.</text>
</comment>
<dbReference type="PANTHER" id="PTHR11207:SF32">
    <property type="entry name" value="LARGE RIBOSOMAL SUBUNIT PROTEIN ML44"/>
    <property type="match status" value="1"/>
</dbReference>
<evidence type="ECO:0000256" key="5">
    <source>
        <dbReference type="ARBA" id="ARBA00023274"/>
    </source>
</evidence>
<dbReference type="SUPFAM" id="SSF54768">
    <property type="entry name" value="dsRNA-binding domain-like"/>
    <property type="match status" value="1"/>
</dbReference>
<dbReference type="Gene3D" id="3.30.160.20">
    <property type="match status" value="1"/>
</dbReference>
<dbReference type="SMART" id="SM00535">
    <property type="entry name" value="RIBOc"/>
    <property type="match status" value="1"/>
</dbReference>
<dbReference type="SMART" id="SM00358">
    <property type="entry name" value="DSRM"/>
    <property type="match status" value="1"/>
</dbReference>
<evidence type="ECO:0000256" key="6">
    <source>
        <dbReference type="ARBA" id="ARBA00024034"/>
    </source>
</evidence>
<dbReference type="GO" id="GO:0003735">
    <property type="term" value="F:structural constituent of ribosome"/>
    <property type="evidence" value="ECO:0007669"/>
    <property type="project" value="TreeGrafter"/>
</dbReference>
<evidence type="ECO:0000256" key="1">
    <source>
        <dbReference type="ARBA" id="ARBA00004173"/>
    </source>
</evidence>
<accession>A0A2T9YB34</accession>
<evidence type="ECO:0000313" key="11">
    <source>
        <dbReference type="EMBL" id="PVU89556.1"/>
    </source>
</evidence>
<dbReference type="AlphaFoldDB" id="A0A2T9YB34"/>
<dbReference type="InterPro" id="IPR044443">
    <property type="entry name" value="Ribosomal_mL44_DSRM_fung"/>
</dbReference>
<dbReference type="GO" id="GO:0006396">
    <property type="term" value="P:RNA processing"/>
    <property type="evidence" value="ECO:0007669"/>
    <property type="project" value="InterPro"/>
</dbReference>
<dbReference type="PANTHER" id="PTHR11207">
    <property type="entry name" value="RIBONUCLEASE III"/>
    <property type="match status" value="1"/>
</dbReference>
<dbReference type="SUPFAM" id="SSF69065">
    <property type="entry name" value="RNase III domain-like"/>
    <property type="match status" value="1"/>
</dbReference>
<dbReference type="InterPro" id="IPR036389">
    <property type="entry name" value="RNase_III_sf"/>
</dbReference>
<evidence type="ECO:0000259" key="9">
    <source>
        <dbReference type="PROSITE" id="PS50137"/>
    </source>
</evidence>
<keyword evidence="12" id="KW-1185">Reference proteome</keyword>
<keyword evidence="5" id="KW-0687">Ribonucleoprotein</keyword>
<proteinExistence type="inferred from homology"/>
<feature type="domain" description="RNase III" evidence="10">
    <location>
        <begin position="24"/>
        <end position="149"/>
    </location>
</feature>
<evidence type="ECO:0000313" key="12">
    <source>
        <dbReference type="Proteomes" id="UP000245699"/>
    </source>
</evidence>
<dbReference type="OrthoDB" id="67027at2759"/>
<dbReference type="Pfam" id="PF22892">
    <property type="entry name" value="DSRM_MRPL44"/>
    <property type="match status" value="1"/>
</dbReference>
<evidence type="ECO:0000256" key="8">
    <source>
        <dbReference type="PROSITE-ProRule" id="PRU00266"/>
    </source>
</evidence>
<name>A0A2T9YB34_9FUNG</name>
<dbReference type="GO" id="GO:0003725">
    <property type="term" value="F:double-stranded RNA binding"/>
    <property type="evidence" value="ECO:0007669"/>
    <property type="project" value="InterPro"/>
</dbReference>
<dbReference type="InterPro" id="IPR044444">
    <property type="entry name" value="Ribosomal_mL44_DSRM_metazoa"/>
</dbReference>
<evidence type="ECO:0000259" key="10">
    <source>
        <dbReference type="PROSITE" id="PS50142"/>
    </source>
</evidence>
<dbReference type="EMBL" id="MBFT01000535">
    <property type="protein sequence ID" value="PVU89556.1"/>
    <property type="molecule type" value="Genomic_DNA"/>
</dbReference>
<dbReference type="Pfam" id="PF14622">
    <property type="entry name" value="Ribonucleas_3_3"/>
    <property type="match status" value="1"/>
</dbReference>
<dbReference type="Proteomes" id="UP000245699">
    <property type="component" value="Unassembled WGS sequence"/>
</dbReference>
<evidence type="ECO:0000256" key="7">
    <source>
        <dbReference type="ARBA" id="ARBA00035187"/>
    </source>
</evidence>
<evidence type="ECO:0000256" key="2">
    <source>
        <dbReference type="ARBA" id="ARBA00022884"/>
    </source>
</evidence>
<dbReference type="GO" id="GO:0005739">
    <property type="term" value="C:mitochondrion"/>
    <property type="evidence" value="ECO:0007669"/>
    <property type="project" value="TreeGrafter"/>
</dbReference>
<keyword evidence="4" id="KW-0496">Mitochondrion</keyword>
<dbReference type="PROSITE" id="PS50142">
    <property type="entry name" value="RNASE_3_2"/>
    <property type="match status" value="1"/>
</dbReference>